<dbReference type="EMBL" id="BMAW01011456">
    <property type="protein sequence ID" value="GFT23913.1"/>
    <property type="molecule type" value="Genomic_DNA"/>
</dbReference>
<keyword evidence="2" id="KW-1185">Reference proteome</keyword>
<dbReference type="Proteomes" id="UP000887013">
    <property type="component" value="Unassembled WGS sequence"/>
</dbReference>
<name>A0A8X6NP21_NEPPI</name>
<evidence type="ECO:0000313" key="1">
    <source>
        <dbReference type="EMBL" id="GFT23913.1"/>
    </source>
</evidence>
<dbReference type="AlphaFoldDB" id="A0A8X6NP21"/>
<sequence length="77" mass="8551">MDYSTDEEGLPDDEMKVIIRGLPADCDQNELLNEILALGPQPQHISIVKIEEITIQCPCFSSFLSRTLGLEGVLPFC</sequence>
<evidence type="ECO:0000313" key="2">
    <source>
        <dbReference type="Proteomes" id="UP000887013"/>
    </source>
</evidence>
<dbReference type="OrthoDB" id="6379801at2759"/>
<organism evidence="1 2">
    <name type="scientific">Nephila pilipes</name>
    <name type="common">Giant wood spider</name>
    <name type="synonym">Nephila maculata</name>
    <dbReference type="NCBI Taxonomy" id="299642"/>
    <lineage>
        <taxon>Eukaryota</taxon>
        <taxon>Metazoa</taxon>
        <taxon>Ecdysozoa</taxon>
        <taxon>Arthropoda</taxon>
        <taxon>Chelicerata</taxon>
        <taxon>Arachnida</taxon>
        <taxon>Araneae</taxon>
        <taxon>Araneomorphae</taxon>
        <taxon>Entelegynae</taxon>
        <taxon>Araneoidea</taxon>
        <taxon>Nephilidae</taxon>
        <taxon>Nephila</taxon>
    </lineage>
</organism>
<accession>A0A8X6NP21</accession>
<proteinExistence type="predicted"/>
<reference evidence="1" key="1">
    <citation type="submission" date="2020-08" db="EMBL/GenBank/DDBJ databases">
        <title>Multicomponent nature underlies the extraordinary mechanical properties of spider dragline silk.</title>
        <authorList>
            <person name="Kono N."/>
            <person name="Nakamura H."/>
            <person name="Mori M."/>
            <person name="Yoshida Y."/>
            <person name="Ohtoshi R."/>
            <person name="Malay A.D."/>
            <person name="Moran D.A.P."/>
            <person name="Tomita M."/>
            <person name="Numata K."/>
            <person name="Arakawa K."/>
        </authorList>
    </citation>
    <scope>NUCLEOTIDE SEQUENCE</scope>
</reference>
<protein>
    <submittedName>
        <fullName evidence="1">Uncharacterized protein</fullName>
    </submittedName>
</protein>
<gene>
    <name evidence="1" type="ORF">NPIL_402421</name>
</gene>
<comment type="caution">
    <text evidence="1">The sequence shown here is derived from an EMBL/GenBank/DDBJ whole genome shotgun (WGS) entry which is preliminary data.</text>
</comment>